<dbReference type="AlphaFoldDB" id="A0A7W7PG68"/>
<gene>
    <name evidence="1" type="ORF">FHS38_003966</name>
</gene>
<comment type="caution">
    <text evidence="1">The sequence shown here is derived from an EMBL/GenBank/DDBJ whole genome shotgun (WGS) entry which is preliminary data.</text>
</comment>
<accession>A0A7W7PG68</accession>
<dbReference type="EMBL" id="JACHJG010000008">
    <property type="protein sequence ID" value="MBB4887898.1"/>
    <property type="molecule type" value="Genomic_DNA"/>
</dbReference>
<proteinExistence type="predicted"/>
<evidence type="ECO:0000313" key="2">
    <source>
        <dbReference type="Proteomes" id="UP000556436"/>
    </source>
</evidence>
<dbReference type="RefSeq" id="WP_184735128.1">
    <property type="nucleotide sequence ID" value="NZ_BMRW01000027.1"/>
</dbReference>
<keyword evidence="2" id="KW-1185">Reference proteome</keyword>
<protein>
    <submittedName>
        <fullName evidence="1">Uncharacterized protein</fullName>
    </submittedName>
</protein>
<reference evidence="1 2" key="1">
    <citation type="submission" date="2020-08" db="EMBL/GenBank/DDBJ databases">
        <title>Genomic Encyclopedia of Type Strains, Phase III (KMG-III): the genomes of soil and plant-associated and newly described type strains.</title>
        <authorList>
            <person name="Whitman W."/>
        </authorList>
    </citation>
    <scope>NUCLEOTIDE SEQUENCE [LARGE SCALE GENOMIC DNA]</scope>
    <source>
        <strain evidence="1 2">CECT 3265</strain>
    </source>
</reference>
<evidence type="ECO:0000313" key="1">
    <source>
        <dbReference type="EMBL" id="MBB4887898.1"/>
    </source>
</evidence>
<dbReference type="Proteomes" id="UP000556436">
    <property type="component" value="Unassembled WGS sequence"/>
</dbReference>
<organism evidence="1 2">
    <name type="scientific">Streptomyces netropsis</name>
    <name type="common">Streptoverticillium netropsis</name>
    <dbReference type="NCBI Taxonomy" id="55404"/>
    <lineage>
        <taxon>Bacteria</taxon>
        <taxon>Bacillati</taxon>
        <taxon>Actinomycetota</taxon>
        <taxon>Actinomycetes</taxon>
        <taxon>Kitasatosporales</taxon>
        <taxon>Streptomycetaceae</taxon>
        <taxon>Streptomyces</taxon>
    </lineage>
</organism>
<sequence>MILELLPEVGVATLRLGMSADEAVGAAQELGFAPSDPDYGDAPGQALCKHEESRTEFTLGFTKGALTDIHVYRFRIEDADVTVALDGLDVFRTPSDELLDRLEERGYAVEQNDSGVDTLPDLKVILSNESSFEYPMDEEGDPIYFDYALVTSVDFRGPRRD</sequence>
<name>A0A7W7PG68_STRNE</name>